<dbReference type="InterPro" id="IPR014026">
    <property type="entry name" value="UDP-Glc/GDP-Man_DH_dimer"/>
</dbReference>
<evidence type="ECO:0000313" key="8">
    <source>
        <dbReference type="Proteomes" id="UP000533017"/>
    </source>
</evidence>
<dbReference type="InterPro" id="IPR014027">
    <property type="entry name" value="UDP-Glc/GDP-Man_DH_C"/>
</dbReference>
<dbReference type="STRING" id="504797.SAMN05421678_113100"/>
<keyword evidence="8" id="KW-1185">Reference proteome</keyword>
<dbReference type="SUPFAM" id="SSF52413">
    <property type="entry name" value="UDP-glucose/GDP-mannose dehydrogenase C-terminal domain"/>
    <property type="match status" value="1"/>
</dbReference>
<dbReference type="AlphaFoldDB" id="A0A1I2XW93"/>
<dbReference type="InterPro" id="IPR028359">
    <property type="entry name" value="UDP_ManNAc/GlcNAc_DH"/>
</dbReference>
<reference evidence="6 7" key="1">
    <citation type="submission" date="2016-10" db="EMBL/GenBank/DDBJ databases">
        <authorList>
            <person name="de Groot N.N."/>
        </authorList>
    </citation>
    <scope>NUCLEOTIDE SEQUENCE [LARGE SCALE GENOMIC DNA]</scope>
    <source>
        <strain evidence="6 7">CPCC 202808</strain>
    </source>
</reference>
<dbReference type="SUPFAM" id="SSF51735">
    <property type="entry name" value="NAD(P)-binding Rossmann-fold domains"/>
    <property type="match status" value="1"/>
</dbReference>
<evidence type="ECO:0000256" key="3">
    <source>
        <dbReference type="PIRNR" id="PIRNR000124"/>
    </source>
</evidence>
<evidence type="ECO:0000313" key="7">
    <source>
        <dbReference type="Proteomes" id="UP000199052"/>
    </source>
</evidence>
<dbReference type="GO" id="GO:0000271">
    <property type="term" value="P:polysaccharide biosynthetic process"/>
    <property type="evidence" value="ECO:0007669"/>
    <property type="project" value="InterPro"/>
</dbReference>
<dbReference type="Pfam" id="PF03721">
    <property type="entry name" value="UDPG_MGDP_dh_N"/>
    <property type="match status" value="1"/>
</dbReference>
<dbReference type="Proteomes" id="UP000199052">
    <property type="component" value="Unassembled WGS sequence"/>
</dbReference>
<dbReference type="EC" id="1.1.1.336" evidence="5"/>
<organism evidence="6 7">
    <name type="scientific">Actinopolymorpha cephalotaxi</name>
    <dbReference type="NCBI Taxonomy" id="504797"/>
    <lineage>
        <taxon>Bacteria</taxon>
        <taxon>Bacillati</taxon>
        <taxon>Actinomycetota</taxon>
        <taxon>Actinomycetes</taxon>
        <taxon>Propionibacteriales</taxon>
        <taxon>Actinopolymorphaceae</taxon>
        <taxon>Actinopolymorpha</taxon>
    </lineage>
</organism>
<name>A0A1I2XW93_9ACTN</name>
<dbReference type="Proteomes" id="UP000533017">
    <property type="component" value="Unassembled WGS sequence"/>
</dbReference>
<dbReference type="PIRSF" id="PIRSF500136">
    <property type="entry name" value="UDP_ManNAc_DH"/>
    <property type="match status" value="1"/>
</dbReference>
<dbReference type="GO" id="GO:0051287">
    <property type="term" value="F:NAD binding"/>
    <property type="evidence" value="ECO:0007669"/>
    <property type="project" value="InterPro"/>
</dbReference>
<dbReference type="EMBL" id="FOOI01000013">
    <property type="protein sequence ID" value="SFH17743.1"/>
    <property type="molecule type" value="Genomic_DNA"/>
</dbReference>
<dbReference type="PANTHER" id="PTHR43491:SF1">
    <property type="entry name" value="UDP-N-ACETYL-D-MANNOSAMINE DEHYDROGENASE"/>
    <property type="match status" value="1"/>
</dbReference>
<dbReference type="SUPFAM" id="SSF48179">
    <property type="entry name" value="6-phosphogluconate dehydrogenase C-terminal domain-like"/>
    <property type="match status" value="1"/>
</dbReference>
<keyword evidence="1 5" id="KW-0560">Oxidoreductase</keyword>
<dbReference type="RefSeq" id="WP_237768963.1">
    <property type="nucleotide sequence ID" value="NZ_FOOI01000013.1"/>
</dbReference>
<accession>A0A1I2XW93</accession>
<reference evidence="5 8" key="2">
    <citation type="submission" date="2020-07" db="EMBL/GenBank/DDBJ databases">
        <title>Sequencing the genomes of 1000 actinobacteria strains.</title>
        <authorList>
            <person name="Klenk H.-P."/>
        </authorList>
    </citation>
    <scope>NUCLEOTIDE SEQUENCE [LARGE SCALE GENOMIC DNA]</scope>
    <source>
        <strain evidence="5 8">DSM 45117</strain>
    </source>
</reference>
<dbReference type="PIRSF" id="PIRSF000124">
    <property type="entry name" value="UDPglc_GDPman_dh"/>
    <property type="match status" value="1"/>
</dbReference>
<dbReference type="NCBIfam" id="NF008286">
    <property type="entry name" value="PRK11064.1"/>
    <property type="match status" value="1"/>
</dbReference>
<dbReference type="InterPro" id="IPR036291">
    <property type="entry name" value="NAD(P)-bd_dom_sf"/>
</dbReference>
<dbReference type="SMART" id="SM00984">
    <property type="entry name" value="UDPG_MGDP_dh_C"/>
    <property type="match status" value="1"/>
</dbReference>
<feature type="domain" description="UDP-glucose/GDP-mannose dehydrogenase C-terminal" evidence="4">
    <location>
        <begin position="319"/>
        <end position="419"/>
    </location>
</feature>
<evidence type="ECO:0000256" key="1">
    <source>
        <dbReference type="ARBA" id="ARBA00023002"/>
    </source>
</evidence>
<evidence type="ECO:0000256" key="2">
    <source>
        <dbReference type="ARBA" id="ARBA00023027"/>
    </source>
</evidence>
<dbReference type="GO" id="GO:0089714">
    <property type="term" value="F:UDP-N-acetyl-D-mannosamine dehydrogenase activity"/>
    <property type="evidence" value="ECO:0007669"/>
    <property type="project" value="UniProtKB-EC"/>
</dbReference>
<protein>
    <submittedName>
        <fullName evidence="6">UDP-N-acetyl-D-mannosaminuronic acid dehydrogenase</fullName>
        <ecNumber evidence="5">1.1.1.336</ecNumber>
    </submittedName>
</protein>
<evidence type="ECO:0000313" key="5">
    <source>
        <dbReference type="EMBL" id="NYH87220.1"/>
    </source>
</evidence>
<dbReference type="InterPro" id="IPR008927">
    <property type="entry name" value="6-PGluconate_DH-like_C_sf"/>
</dbReference>
<comment type="similarity">
    <text evidence="3">Belongs to the UDP-glucose/GDP-mannose dehydrogenase family.</text>
</comment>
<proteinExistence type="inferred from homology"/>
<dbReference type="InterPro" id="IPR001732">
    <property type="entry name" value="UDP-Glc/GDP-Man_DH_N"/>
</dbReference>
<dbReference type="InterPro" id="IPR017476">
    <property type="entry name" value="UDP-Glc/GDP-Man"/>
</dbReference>
<dbReference type="Gene3D" id="1.20.5.100">
    <property type="entry name" value="Cytochrome c1, transmembrane anchor, C-terminal"/>
    <property type="match status" value="1"/>
</dbReference>
<sequence length="422" mass="44679">MTRAVGKVAVVGLGYIGLPTAAALATQGVEVRGVDVNTDTVRAVNRGEVPFAEPDLAVAVSGAVSMDRLRASTRMPEAAAYIIAVPTPFKQDRQPDLSHVRAAAEEIAPRLRPGALVILESTSPPGTTLRVSEWLAELRPDLVLAHQGAAGPVDVHVAYCPERVLPGRIMIEIVTNDRVIGGITPACAQRAAEIYRTFAQGELHLTDAGTAELTKLAENAYRDVNIAFANELALVAERLGVEVWDVIELANRHPRVQILRPGPGVGGHCVAVDPWFLVSAAPGDTRLMRTAREVNDARPGQVVRWIVEAARARPGEPVACFGLAFKADVDDLRESPAVEVVTGLAAALPDVPVLVVEPHVRKLPAGLAAYDQVRLVGAAAALERAGVIALLVDHDEFAGIGPDHLAGAEVVDTRGVWRGPGR</sequence>
<evidence type="ECO:0000259" key="4">
    <source>
        <dbReference type="SMART" id="SM00984"/>
    </source>
</evidence>
<dbReference type="Pfam" id="PF00984">
    <property type="entry name" value="UDPG_MGDP_dh"/>
    <property type="match status" value="1"/>
</dbReference>
<dbReference type="Gene3D" id="3.40.50.720">
    <property type="entry name" value="NAD(P)-binding Rossmann-like Domain"/>
    <property type="match status" value="2"/>
</dbReference>
<dbReference type="PANTHER" id="PTHR43491">
    <property type="entry name" value="UDP-N-ACETYL-D-MANNOSAMINE DEHYDROGENASE"/>
    <property type="match status" value="1"/>
</dbReference>
<dbReference type="GO" id="GO:0016628">
    <property type="term" value="F:oxidoreductase activity, acting on the CH-CH group of donors, NAD or NADP as acceptor"/>
    <property type="evidence" value="ECO:0007669"/>
    <property type="project" value="InterPro"/>
</dbReference>
<gene>
    <name evidence="5" type="ORF">FHR37_006071</name>
    <name evidence="6" type="ORF">SAMN05421678_113100</name>
</gene>
<evidence type="ECO:0000313" key="6">
    <source>
        <dbReference type="EMBL" id="SFH17743.1"/>
    </source>
</evidence>
<dbReference type="Pfam" id="PF03720">
    <property type="entry name" value="UDPG_MGDP_dh_C"/>
    <property type="match status" value="1"/>
</dbReference>
<dbReference type="EMBL" id="JACBZA010000001">
    <property type="protein sequence ID" value="NYH87220.1"/>
    <property type="molecule type" value="Genomic_DNA"/>
</dbReference>
<dbReference type="NCBIfam" id="TIGR03026">
    <property type="entry name" value="NDP-sugDHase"/>
    <property type="match status" value="1"/>
</dbReference>
<keyword evidence="2" id="KW-0520">NAD</keyword>
<dbReference type="InterPro" id="IPR036220">
    <property type="entry name" value="UDP-Glc/GDP-Man_DH_C_sf"/>
</dbReference>